<reference evidence="2 3" key="1">
    <citation type="submission" date="2021-06" db="EMBL/GenBank/DDBJ databases">
        <title>Caerostris darwini draft genome.</title>
        <authorList>
            <person name="Kono N."/>
            <person name="Arakawa K."/>
        </authorList>
    </citation>
    <scope>NUCLEOTIDE SEQUENCE [LARGE SCALE GENOMIC DNA]</scope>
</reference>
<evidence type="ECO:0000256" key="1">
    <source>
        <dbReference type="SAM" id="MobiDB-lite"/>
    </source>
</evidence>
<evidence type="ECO:0000313" key="2">
    <source>
        <dbReference type="EMBL" id="GIY03104.1"/>
    </source>
</evidence>
<dbReference type="Proteomes" id="UP001054837">
    <property type="component" value="Unassembled WGS sequence"/>
</dbReference>
<feature type="compositionally biased region" description="Polar residues" evidence="1">
    <location>
        <begin position="98"/>
        <end position="109"/>
    </location>
</feature>
<proteinExistence type="predicted"/>
<gene>
    <name evidence="2" type="ORF">CDAR_88401</name>
</gene>
<sequence>MKESNLSIHTFVDASKTAYAACICLRNEFKVNEIRWKFNPPSMVGRRVLRKLLGRVLEKYPGKGGIIRLVKLRTEKGNIKTNPTTVPFGIDTKLRASRTGNSEGSESGN</sequence>
<keyword evidence="3" id="KW-1185">Reference proteome</keyword>
<dbReference type="AlphaFoldDB" id="A0AAV4Q3P6"/>
<name>A0AAV4Q3P6_9ARAC</name>
<dbReference type="Pfam" id="PF05380">
    <property type="entry name" value="Peptidase_A17"/>
    <property type="match status" value="1"/>
</dbReference>
<organism evidence="2 3">
    <name type="scientific">Caerostris darwini</name>
    <dbReference type="NCBI Taxonomy" id="1538125"/>
    <lineage>
        <taxon>Eukaryota</taxon>
        <taxon>Metazoa</taxon>
        <taxon>Ecdysozoa</taxon>
        <taxon>Arthropoda</taxon>
        <taxon>Chelicerata</taxon>
        <taxon>Arachnida</taxon>
        <taxon>Araneae</taxon>
        <taxon>Araneomorphae</taxon>
        <taxon>Entelegynae</taxon>
        <taxon>Araneoidea</taxon>
        <taxon>Araneidae</taxon>
        <taxon>Caerostris</taxon>
    </lineage>
</organism>
<dbReference type="EMBL" id="BPLQ01003773">
    <property type="protein sequence ID" value="GIY03104.1"/>
    <property type="molecule type" value="Genomic_DNA"/>
</dbReference>
<protein>
    <submittedName>
        <fullName evidence="2">Uncharacterized protein</fullName>
    </submittedName>
</protein>
<comment type="caution">
    <text evidence="2">The sequence shown here is derived from an EMBL/GenBank/DDBJ whole genome shotgun (WGS) entry which is preliminary data.</text>
</comment>
<feature type="region of interest" description="Disordered" evidence="1">
    <location>
        <begin position="81"/>
        <end position="109"/>
    </location>
</feature>
<dbReference type="InterPro" id="IPR008042">
    <property type="entry name" value="Retrotrans_Pao"/>
</dbReference>
<accession>A0AAV4Q3P6</accession>
<evidence type="ECO:0000313" key="3">
    <source>
        <dbReference type="Proteomes" id="UP001054837"/>
    </source>
</evidence>